<dbReference type="GO" id="GO:0016787">
    <property type="term" value="F:hydrolase activity"/>
    <property type="evidence" value="ECO:0007669"/>
    <property type="project" value="UniProtKB-KW"/>
</dbReference>
<organism evidence="4 5">
    <name type="scientific">Corynebacterium hansenii</name>
    <dbReference type="NCBI Taxonomy" id="394964"/>
    <lineage>
        <taxon>Bacteria</taxon>
        <taxon>Bacillati</taxon>
        <taxon>Actinomycetota</taxon>
        <taxon>Actinomycetes</taxon>
        <taxon>Mycobacteriales</taxon>
        <taxon>Corynebacteriaceae</taxon>
        <taxon>Corynebacterium</taxon>
    </lineage>
</organism>
<dbReference type="PANTHER" id="PTHR21666">
    <property type="entry name" value="PEPTIDASE-RELATED"/>
    <property type="match status" value="1"/>
</dbReference>
<sequence length="655" mass="70738">MTTIVHPMKKGTYTVSSGYGPRWGTHHNGLDFAAPVGTPVYAPADGVVVQGKDRAQGSVQGFGSWIWLDCQASAGLDFIFGHVKHSGILVKRGDRVRAGQQIGVVGNEGESTGPHLHFEVWGPPGRSGGRHQDPARLLAGAREPGGVSAPAPRGTVIDTAARPPSPSVIKAAGHIGHVVYVSPDRTRGGLPGKPVSRAHVDAMRAAGMGIACVWQYGKDGGDAPPDFRRGHDGGVADARAADKKLTELGLSGWPVFFAVDVDIDPDTDHRSWEQIRAYMRGAASVIGRDRCGIYGGWKVVEGACRDALIANLGTAGKQLAWQTRSWSAGRIHSAAVLYQRIVDTKANPAPRIGGVAVDVNDVLHADWGQKPRTGTAPTPTPPKEKPLGTQFQADVTMLTTVDRGKRDPSRVPHITLHTYECPRESGAAALRNRAGWQQDSRTGSYTMLIAADGATLRANDDDYTPCASLPTGDVNGFHLSFLGYARDSRAEWLKYPEQLRSAARISADYIRRYGHEPRHLTVAEVRGRKAKGFATHDDVSKAFRESTHTDPGPNFPWDVFLDMVHQELREPGRGEPRPGGTPPAPNPKENNVLPETIRSIINPTVELPIATLFALLDAYAWEQRAAMKHLYGELGLDYQATIDAAIAADREEKQQ</sequence>
<dbReference type="Proteomes" id="UP001595751">
    <property type="component" value="Unassembled WGS sequence"/>
</dbReference>
<dbReference type="Gene3D" id="2.70.70.10">
    <property type="entry name" value="Glucose Permease (Domain IIA)"/>
    <property type="match status" value="1"/>
</dbReference>
<feature type="domain" description="Rv2525c-like glycoside hydrolase-like" evidence="3">
    <location>
        <begin position="169"/>
        <end position="362"/>
    </location>
</feature>
<dbReference type="CDD" id="cd12797">
    <property type="entry name" value="M23_peptidase"/>
    <property type="match status" value="1"/>
</dbReference>
<dbReference type="SUPFAM" id="SSF55846">
    <property type="entry name" value="N-acetylmuramoyl-L-alanine amidase-like"/>
    <property type="match status" value="1"/>
</dbReference>
<dbReference type="InterPro" id="IPR015020">
    <property type="entry name" value="Rv2525c-like_Glyco_Hydro-like"/>
</dbReference>
<evidence type="ECO:0000256" key="1">
    <source>
        <dbReference type="SAM" id="MobiDB-lite"/>
    </source>
</evidence>
<dbReference type="InterPro" id="IPR050570">
    <property type="entry name" value="Cell_wall_metabolism_enzyme"/>
</dbReference>
<dbReference type="InterPro" id="IPR011055">
    <property type="entry name" value="Dup_hybrid_motif"/>
</dbReference>
<reference evidence="5" key="1">
    <citation type="journal article" date="2019" name="Int. J. Syst. Evol. Microbiol.">
        <title>The Global Catalogue of Microorganisms (GCM) 10K type strain sequencing project: providing services to taxonomists for standard genome sequencing and annotation.</title>
        <authorList>
            <consortium name="The Broad Institute Genomics Platform"/>
            <consortium name="The Broad Institute Genome Sequencing Center for Infectious Disease"/>
            <person name="Wu L."/>
            <person name="Ma J."/>
        </authorList>
    </citation>
    <scope>NUCLEOTIDE SEQUENCE [LARGE SCALE GENOMIC DNA]</scope>
    <source>
        <strain evidence="5">CCUG 53252</strain>
    </source>
</reference>
<evidence type="ECO:0000259" key="2">
    <source>
        <dbReference type="Pfam" id="PF01551"/>
    </source>
</evidence>
<dbReference type="Gene3D" id="3.40.80.10">
    <property type="entry name" value="Peptidoglycan recognition protein-like"/>
    <property type="match status" value="1"/>
</dbReference>
<dbReference type="InterPro" id="IPR016047">
    <property type="entry name" value="M23ase_b-sheet_dom"/>
</dbReference>
<dbReference type="PANTHER" id="PTHR21666:SF270">
    <property type="entry name" value="MUREIN HYDROLASE ACTIVATOR ENVC"/>
    <property type="match status" value="1"/>
</dbReference>
<evidence type="ECO:0000259" key="3">
    <source>
        <dbReference type="Pfam" id="PF08924"/>
    </source>
</evidence>
<comment type="caution">
    <text evidence="4">The sequence shown here is derived from an EMBL/GenBank/DDBJ whole genome shotgun (WGS) entry which is preliminary data.</text>
</comment>
<gene>
    <name evidence="4" type="ORF">ACFORJ_01790</name>
</gene>
<accession>A0ABV7ZLE9</accession>
<protein>
    <submittedName>
        <fullName evidence="4">Glycoside hydrolase domain-containing protein</fullName>
    </submittedName>
</protein>
<dbReference type="Pfam" id="PF01551">
    <property type="entry name" value="Peptidase_M23"/>
    <property type="match status" value="1"/>
</dbReference>
<dbReference type="Pfam" id="PF08924">
    <property type="entry name" value="Rv2525c_GlyHyd-like"/>
    <property type="match status" value="1"/>
</dbReference>
<dbReference type="EMBL" id="JBHRZN010000001">
    <property type="protein sequence ID" value="MFC3848901.1"/>
    <property type="molecule type" value="Genomic_DNA"/>
</dbReference>
<evidence type="ECO:0000313" key="5">
    <source>
        <dbReference type="Proteomes" id="UP001595751"/>
    </source>
</evidence>
<dbReference type="Gene3D" id="3.20.20.80">
    <property type="entry name" value="Glycosidases"/>
    <property type="match status" value="1"/>
</dbReference>
<dbReference type="RefSeq" id="WP_290291701.1">
    <property type="nucleotide sequence ID" value="NZ_CP047211.1"/>
</dbReference>
<feature type="region of interest" description="Disordered" evidence="1">
    <location>
        <begin position="367"/>
        <end position="386"/>
    </location>
</feature>
<evidence type="ECO:0000313" key="4">
    <source>
        <dbReference type="EMBL" id="MFC3848901.1"/>
    </source>
</evidence>
<dbReference type="InterPro" id="IPR036505">
    <property type="entry name" value="Amidase/PGRP_sf"/>
</dbReference>
<feature type="region of interest" description="Disordered" evidence="1">
    <location>
        <begin position="570"/>
        <end position="592"/>
    </location>
</feature>
<feature type="domain" description="M23ase beta-sheet core" evidence="2">
    <location>
        <begin position="26"/>
        <end position="122"/>
    </location>
</feature>
<dbReference type="SUPFAM" id="SSF51261">
    <property type="entry name" value="Duplicated hybrid motif"/>
    <property type="match status" value="1"/>
</dbReference>
<name>A0ABV7ZLE9_9CORY</name>
<keyword evidence="4" id="KW-0378">Hydrolase</keyword>
<proteinExistence type="predicted"/>
<keyword evidence="5" id="KW-1185">Reference proteome</keyword>